<accession>A0A833GVL7</accession>
<dbReference type="AlphaFoldDB" id="A0A833GVL7"/>
<dbReference type="Proteomes" id="UP000460298">
    <property type="component" value="Unassembled WGS sequence"/>
</dbReference>
<organism evidence="1 2">
    <name type="scientific">Leptonema illini</name>
    <dbReference type="NCBI Taxonomy" id="183"/>
    <lineage>
        <taxon>Bacteria</taxon>
        <taxon>Pseudomonadati</taxon>
        <taxon>Spirochaetota</taxon>
        <taxon>Spirochaetia</taxon>
        <taxon>Leptospirales</taxon>
        <taxon>Leptospiraceae</taxon>
        <taxon>Leptonema</taxon>
    </lineage>
</organism>
<gene>
    <name evidence="1" type="ORF">F9K24_22590</name>
</gene>
<dbReference type="PROSITE" id="PS51257">
    <property type="entry name" value="PROKAR_LIPOPROTEIN"/>
    <property type="match status" value="1"/>
</dbReference>
<protein>
    <recommendedName>
        <fullName evidence="3">Lipoprotein</fullName>
    </recommendedName>
</protein>
<evidence type="ECO:0000313" key="1">
    <source>
        <dbReference type="EMBL" id="KAB2927564.1"/>
    </source>
</evidence>
<name>A0A833GVL7_9LEPT</name>
<evidence type="ECO:0000313" key="2">
    <source>
        <dbReference type="Proteomes" id="UP000460298"/>
    </source>
</evidence>
<proteinExistence type="predicted"/>
<comment type="caution">
    <text evidence="1">The sequence shown here is derived from an EMBL/GenBank/DDBJ whole genome shotgun (WGS) entry which is preliminary data.</text>
</comment>
<dbReference type="EMBL" id="WBUI01000071">
    <property type="protein sequence ID" value="KAB2927564.1"/>
    <property type="molecule type" value="Genomic_DNA"/>
</dbReference>
<reference evidence="1 2" key="1">
    <citation type="submission" date="2019-10" db="EMBL/GenBank/DDBJ databases">
        <title>Extracellular Electron Transfer in a Candidatus Methanoperedens spp. Enrichment Culture.</title>
        <authorList>
            <person name="Berger S."/>
            <person name="Rangel Shaw D."/>
            <person name="Berben T."/>
            <person name="In 'T Zandt M."/>
            <person name="Frank J."/>
            <person name="Reimann J."/>
            <person name="Jetten M.S.M."/>
            <person name="Welte C.U."/>
        </authorList>
    </citation>
    <scope>NUCLEOTIDE SEQUENCE [LARGE SCALE GENOMIC DNA]</scope>
    <source>
        <strain evidence="1">SB12</strain>
    </source>
</reference>
<sequence length="264" mass="30157">MSQSARSLISVCLTAMLFGCTVQKYEVSQPLPNPASIPLNDIAAFAFVNQKDLTINFYWMQMKRFFMGAGGFLIWPVPTDLRDPYFPEIRPDQISALEFDPALSAAINRQLSNDQSMLELNGRADLNRLKSLAREKRKRYIYLIVYNEFDEGPSVSVNGSRVLKAWFKDSQWTGEGSLIMASRILIDVQTDEIMLNQQRFAERSYWVPLFGNGVENSRFSYDNDKRFDYIKYVEKVGAPDEATAVRLTAAHLIQTDLLPQKAKK</sequence>
<evidence type="ECO:0008006" key="3">
    <source>
        <dbReference type="Google" id="ProtNLM"/>
    </source>
</evidence>